<feature type="transmembrane region" description="Helical" evidence="2">
    <location>
        <begin position="151"/>
        <end position="171"/>
    </location>
</feature>
<dbReference type="RefSeq" id="WP_149108465.1">
    <property type="nucleotide sequence ID" value="NZ_CP042425.1"/>
</dbReference>
<gene>
    <name evidence="3" type="ORF">PX52LOC_00354</name>
</gene>
<feature type="compositionally biased region" description="Pro residues" evidence="1">
    <location>
        <begin position="35"/>
        <end position="65"/>
    </location>
</feature>
<protein>
    <submittedName>
        <fullName evidence="3">Uncharacterized protein</fullName>
    </submittedName>
</protein>
<evidence type="ECO:0000313" key="3">
    <source>
        <dbReference type="EMBL" id="QEL13497.1"/>
    </source>
</evidence>
<evidence type="ECO:0000256" key="2">
    <source>
        <dbReference type="SAM" id="Phobius"/>
    </source>
</evidence>
<feature type="region of interest" description="Disordered" evidence="1">
    <location>
        <begin position="173"/>
        <end position="196"/>
    </location>
</feature>
<name>A0A5C1A521_9BACT</name>
<feature type="region of interest" description="Disordered" evidence="1">
    <location>
        <begin position="35"/>
        <end position="74"/>
    </location>
</feature>
<keyword evidence="2" id="KW-0812">Transmembrane</keyword>
<evidence type="ECO:0000313" key="4">
    <source>
        <dbReference type="Proteomes" id="UP000324974"/>
    </source>
</evidence>
<keyword evidence="4" id="KW-1185">Reference proteome</keyword>
<evidence type="ECO:0000256" key="1">
    <source>
        <dbReference type="SAM" id="MobiDB-lite"/>
    </source>
</evidence>
<dbReference type="KEGG" id="lrs:PX52LOC_00354"/>
<dbReference type="Proteomes" id="UP000324974">
    <property type="component" value="Chromosome"/>
</dbReference>
<sequence length="196" mass="20734">MIASIRLRAWLPVVVFVLSVGGTLALAQPPGFPNSPSFPTPPPIPPTPTFPTPTFPPRADPPAVPNTPVFPNAGMAEQGRVATPRLGSPAGGTPNAGMNGGAEWECDKCKHKWADSSGRTPERCPNCKTVFNEVVNADGTKTKTAAGRQSMYIGIAVLAIAVIAAIIKGIISMSSSPPPRKKKKKVRRPRDDDDDY</sequence>
<feature type="compositionally biased region" description="Basic residues" evidence="1">
    <location>
        <begin position="179"/>
        <end position="188"/>
    </location>
</feature>
<keyword evidence="2" id="KW-0472">Membrane</keyword>
<proteinExistence type="predicted"/>
<accession>A0A5C1A521</accession>
<keyword evidence="2" id="KW-1133">Transmembrane helix</keyword>
<dbReference type="AlphaFoldDB" id="A0A5C1A521"/>
<reference evidence="4" key="1">
    <citation type="submission" date="2019-08" db="EMBL/GenBank/DDBJ databases">
        <title>Limnoglobus roseus gen. nov., sp. nov., a novel freshwater planctomycete with a giant genome from the family Gemmataceae.</title>
        <authorList>
            <person name="Kulichevskaya I.S."/>
            <person name="Naumoff D.G."/>
            <person name="Miroshnikov K."/>
            <person name="Ivanova A."/>
            <person name="Philippov D.A."/>
            <person name="Hakobyan A."/>
            <person name="Rijpstra I.C."/>
            <person name="Sinninghe Damste J.S."/>
            <person name="Liesack W."/>
            <person name="Dedysh S.N."/>
        </authorList>
    </citation>
    <scope>NUCLEOTIDE SEQUENCE [LARGE SCALE GENOMIC DNA]</scope>
    <source>
        <strain evidence="4">PX52</strain>
    </source>
</reference>
<dbReference type="EMBL" id="CP042425">
    <property type="protein sequence ID" value="QEL13497.1"/>
    <property type="molecule type" value="Genomic_DNA"/>
</dbReference>
<organism evidence="3 4">
    <name type="scientific">Limnoglobus roseus</name>
    <dbReference type="NCBI Taxonomy" id="2598579"/>
    <lineage>
        <taxon>Bacteria</taxon>
        <taxon>Pseudomonadati</taxon>
        <taxon>Planctomycetota</taxon>
        <taxon>Planctomycetia</taxon>
        <taxon>Gemmatales</taxon>
        <taxon>Gemmataceae</taxon>
        <taxon>Limnoglobus</taxon>
    </lineage>
</organism>